<accession>A0A8H7TG64</accession>
<dbReference type="AlphaFoldDB" id="A0A8H7TG64"/>
<feature type="region of interest" description="Disordered" evidence="1">
    <location>
        <begin position="399"/>
        <end position="477"/>
    </location>
</feature>
<feature type="compositionally biased region" description="Pro residues" evidence="1">
    <location>
        <begin position="442"/>
        <end position="454"/>
    </location>
</feature>
<feature type="compositionally biased region" description="Acidic residues" evidence="1">
    <location>
        <begin position="414"/>
        <end position="428"/>
    </location>
</feature>
<evidence type="ECO:0000313" key="3">
    <source>
        <dbReference type="Proteomes" id="UP000664132"/>
    </source>
</evidence>
<comment type="caution">
    <text evidence="2">The sequence shown here is derived from an EMBL/GenBank/DDBJ whole genome shotgun (WGS) entry which is preliminary data.</text>
</comment>
<reference evidence="2" key="1">
    <citation type="submission" date="2021-02" db="EMBL/GenBank/DDBJ databases">
        <title>Genome sequence Cadophora malorum strain M34.</title>
        <authorList>
            <person name="Stefanovic E."/>
            <person name="Vu D."/>
            <person name="Scully C."/>
            <person name="Dijksterhuis J."/>
            <person name="Roader J."/>
            <person name="Houbraken J."/>
        </authorList>
    </citation>
    <scope>NUCLEOTIDE SEQUENCE</scope>
    <source>
        <strain evidence="2">M34</strain>
    </source>
</reference>
<dbReference type="Proteomes" id="UP000664132">
    <property type="component" value="Unassembled WGS sequence"/>
</dbReference>
<dbReference type="EMBL" id="JAFJYH010000118">
    <property type="protein sequence ID" value="KAG4418861.1"/>
    <property type="molecule type" value="Genomic_DNA"/>
</dbReference>
<organism evidence="2 3">
    <name type="scientific">Cadophora malorum</name>
    <dbReference type="NCBI Taxonomy" id="108018"/>
    <lineage>
        <taxon>Eukaryota</taxon>
        <taxon>Fungi</taxon>
        <taxon>Dikarya</taxon>
        <taxon>Ascomycota</taxon>
        <taxon>Pezizomycotina</taxon>
        <taxon>Leotiomycetes</taxon>
        <taxon>Helotiales</taxon>
        <taxon>Ploettnerulaceae</taxon>
        <taxon>Cadophora</taxon>
    </lineage>
</organism>
<protein>
    <submittedName>
        <fullName evidence="2">Uncharacterized protein</fullName>
    </submittedName>
</protein>
<keyword evidence="3" id="KW-1185">Reference proteome</keyword>
<dbReference type="OrthoDB" id="5279415at2759"/>
<feature type="compositionally biased region" description="Acidic residues" evidence="1">
    <location>
        <begin position="460"/>
        <end position="477"/>
    </location>
</feature>
<gene>
    <name evidence="2" type="ORF">IFR04_007985</name>
</gene>
<name>A0A8H7TG64_9HELO</name>
<proteinExistence type="predicted"/>
<feature type="region of interest" description="Disordered" evidence="1">
    <location>
        <begin position="363"/>
        <end position="382"/>
    </location>
</feature>
<evidence type="ECO:0000313" key="2">
    <source>
        <dbReference type="EMBL" id="KAG4418861.1"/>
    </source>
</evidence>
<feature type="compositionally biased region" description="Basic and acidic residues" evidence="1">
    <location>
        <begin position="399"/>
        <end position="408"/>
    </location>
</feature>
<sequence length="477" mass="53727">MAHLHPAFVPGGYRHICMMEGPDPELRLSTLQYDTLLSESKRNADEVQRLKALLRQHNIEFDISLPVSIKYVSKNSPSEESDDGLKPRLPTEILLRILGFALISPVPIIDPFYKLRVQNVTKLERVSRQHINVQCLGVSQVYRTEGMRILLEQNRFVFTQAAALENFAKISPELRSTIKHVTFRVVGRYYNDEARKADMTGNGCYHDSIPKFLVPVLPRPKGMVNDKGMQAYCWFQLADFLRAMQLPREILSSKRPKLFPSLETMRLDLVNFCDHLPLGISTFAAVVRWHLGRILDELVVTGLPDAEASVDEQMVLRNLLRDDGLLSAGCPAFISIKEGLKALPVFGYTHEVVCLKKKKASKKKSPAPLHPEGGQPPKSAYPADKTIWKWTKEHEDEPKKWIEFDRASGRPMSEVEDDEDEEDDDDQTDFATLLGLPLFPIFGPPPPPANPMPGPNDVVVGDDEDSDGMPELIDIDG</sequence>
<evidence type="ECO:0000256" key="1">
    <source>
        <dbReference type="SAM" id="MobiDB-lite"/>
    </source>
</evidence>